<dbReference type="PANTHER" id="PTHR44688:SF16">
    <property type="entry name" value="DNA-BINDING TRANSCRIPTIONAL ACTIVATOR DEVR_DOSR"/>
    <property type="match status" value="1"/>
</dbReference>
<dbReference type="PROSITE" id="PS50043">
    <property type="entry name" value="HTH_LUXR_2"/>
    <property type="match status" value="1"/>
</dbReference>
<dbReference type="Gene3D" id="1.25.40.10">
    <property type="entry name" value="Tetratricopeptide repeat domain"/>
    <property type="match status" value="1"/>
</dbReference>
<evidence type="ECO:0000256" key="2">
    <source>
        <dbReference type="ARBA" id="ARBA00023125"/>
    </source>
</evidence>
<evidence type="ECO:0000313" key="5">
    <source>
        <dbReference type="EMBL" id="RCW69427.1"/>
    </source>
</evidence>
<dbReference type="InterPro" id="IPR011990">
    <property type="entry name" value="TPR-like_helical_dom_sf"/>
</dbReference>
<dbReference type="GO" id="GO:0006355">
    <property type="term" value="P:regulation of DNA-templated transcription"/>
    <property type="evidence" value="ECO:0007669"/>
    <property type="project" value="InterPro"/>
</dbReference>
<dbReference type="AlphaFoldDB" id="A0A368XSB4"/>
<dbReference type="CDD" id="cd06170">
    <property type="entry name" value="LuxR_C_like"/>
    <property type="match status" value="1"/>
</dbReference>
<dbReference type="OrthoDB" id="134985at2"/>
<gene>
    <name evidence="5" type="ORF">DES41_106301</name>
</gene>
<organism evidence="5 6">
    <name type="scientific">Pseudorhodoferax soli</name>
    <dbReference type="NCBI Taxonomy" id="545864"/>
    <lineage>
        <taxon>Bacteria</taxon>
        <taxon>Pseudomonadati</taxon>
        <taxon>Pseudomonadota</taxon>
        <taxon>Betaproteobacteria</taxon>
        <taxon>Burkholderiales</taxon>
        <taxon>Comamonadaceae</taxon>
    </lineage>
</organism>
<dbReference type="PANTHER" id="PTHR44688">
    <property type="entry name" value="DNA-BINDING TRANSCRIPTIONAL ACTIVATOR DEVR_DOSR"/>
    <property type="match status" value="1"/>
</dbReference>
<dbReference type="Pfam" id="PF17874">
    <property type="entry name" value="TPR_MalT"/>
    <property type="match status" value="1"/>
</dbReference>
<dbReference type="SUPFAM" id="SSF46894">
    <property type="entry name" value="C-terminal effector domain of the bipartite response regulators"/>
    <property type="match status" value="1"/>
</dbReference>
<dbReference type="InterPro" id="IPR016032">
    <property type="entry name" value="Sig_transdc_resp-reg_C-effctor"/>
</dbReference>
<dbReference type="PRINTS" id="PR00038">
    <property type="entry name" value="HTHLUXR"/>
</dbReference>
<comment type="caution">
    <text evidence="5">The sequence shown here is derived from an EMBL/GenBank/DDBJ whole genome shotgun (WGS) entry which is preliminary data.</text>
</comment>
<evidence type="ECO:0000313" key="6">
    <source>
        <dbReference type="Proteomes" id="UP000252884"/>
    </source>
</evidence>
<keyword evidence="6" id="KW-1185">Reference proteome</keyword>
<dbReference type="InterPro" id="IPR059106">
    <property type="entry name" value="WHD_MalT"/>
</dbReference>
<feature type="domain" description="HTH luxR-type" evidence="4">
    <location>
        <begin position="787"/>
        <end position="852"/>
    </location>
</feature>
<dbReference type="Pfam" id="PF00196">
    <property type="entry name" value="GerE"/>
    <property type="match status" value="1"/>
</dbReference>
<evidence type="ECO:0000256" key="1">
    <source>
        <dbReference type="ARBA" id="ARBA00023015"/>
    </source>
</evidence>
<dbReference type="Pfam" id="PF25873">
    <property type="entry name" value="WHD_MalT"/>
    <property type="match status" value="1"/>
</dbReference>
<dbReference type="GO" id="GO:0003677">
    <property type="term" value="F:DNA binding"/>
    <property type="evidence" value="ECO:0007669"/>
    <property type="project" value="UniProtKB-KW"/>
</dbReference>
<name>A0A368XSB4_9BURK</name>
<dbReference type="InterPro" id="IPR000792">
    <property type="entry name" value="Tscrpt_reg_LuxR_C"/>
</dbReference>
<keyword evidence="1" id="KW-0805">Transcription regulation</keyword>
<sequence length="855" mass="93442">MVQYYLQLRDRGIATGWFRLDKADNDVDRFLAYLVEAFRAIDTAIPSALGRYDGAVANDTHGAMLDLAGHLAAFEGEFVLFLDDFEVIESPVVLGLVRQFIDVLPAGGRLVIGSRTVPDLGLGRLRAHGQLVEIETPQLRFSSAETAAFLRQQRGLALRDDDILRLQHRTEGWPAALWLVSLALRDRSDPHRFVETFDGSNASIADYLVEDVLARQAEPVRRFLLGTSVLQELSAPLCDHLLQRGDSHELLAQIERAHLFLVPQDSERHWYRYHALFSGFLRDQLRQSAPQEVHGLHQRAAQWWAGHGKPTRAIEHALQCGDGDYLMALLQAHANDLLWLGRTRTLARWHAAPAVAARLAQHPALMLIFGWALTLAHRYDESLKLLDTLQAGLAAGTLGEQDVPAVAISVQRAFILAMQDRVKESAELWHVCTPRVTPAQPFSYAMLGASYGFCLVAESRFAEARGFLEQARRRVQEIGDSFIAPMALCLEGAIDFAQGHLRNATSGFRAALAGGGAALLPQAANNTVAAAFLAEALYEANALDEAERLLNIYLPLLKDAAAPDQLITSFAVLARIACARGHQSRADELLDEMEVVGHRHGLPRMVATARLERSRVALLRGEVVAAQNQLASGCDERTWQPLGGLVTHANDTEAPAIAQFRLRIRTGRAEATLAPLKQALKEADALQRHRRALKLSILLAEALCATGQTAAGLRRLRDAVQFAAGEGFVRSFVDEGPMLMRWVGELQDSLAEAHGGDAGLAGFVARLLAAGGVSPQRPAGQPPASTAPTSAGVLSERELQVLRLLTGGHRNRAIAERLFVSETTVKAHLRSINVKLGTESRTHAIAVARQRGLLD</sequence>
<dbReference type="SUPFAM" id="SSF48452">
    <property type="entry name" value="TPR-like"/>
    <property type="match status" value="1"/>
</dbReference>
<dbReference type="Gene3D" id="1.10.10.10">
    <property type="entry name" value="Winged helix-like DNA-binding domain superfamily/Winged helix DNA-binding domain"/>
    <property type="match status" value="1"/>
</dbReference>
<dbReference type="InterPro" id="IPR036388">
    <property type="entry name" value="WH-like_DNA-bd_sf"/>
</dbReference>
<evidence type="ECO:0000256" key="3">
    <source>
        <dbReference type="ARBA" id="ARBA00023163"/>
    </source>
</evidence>
<dbReference type="PROSITE" id="PS00622">
    <property type="entry name" value="HTH_LUXR_1"/>
    <property type="match status" value="1"/>
</dbReference>
<reference evidence="5 6" key="1">
    <citation type="submission" date="2018-07" db="EMBL/GenBank/DDBJ databases">
        <title>Genomic Encyclopedia of Type Strains, Phase IV (KMG-IV): sequencing the most valuable type-strain genomes for metagenomic binning, comparative biology and taxonomic classification.</title>
        <authorList>
            <person name="Goeker M."/>
        </authorList>
    </citation>
    <scope>NUCLEOTIDE SEQUENCE [LARGE SCALE GENOMIC DNA]</scope>
    <source>
        <strain evidence="5 6">DSM 21634</strain>
    </source>
</reference>
<proteinExistence type="predicted"/>
<keyword evidence="2" id="KW-0238">DNA-binding</keyword>
<accession>A0A368XSB4</accession>
<dbReference type="InterPro" id="IPR041617">
    <property type="entry name" value="TPR_MalT"/>
</dbReference>
<protein>
    <submittedName>
        <fullName evidence="5">LuxR family maltose regulon positive regulatory protein</fullName>
    </submittedName>
</protein>
<dbReference type="RefSeq" id="WP_114469830.1">
    <property type="nucleotide sequence ID" value="NZ_QPJK01000006.1"/>
</dbReference>
<dbReference type="EMBL" id="QPJK01000006">
    <property type="protein sequence ID" value="RCW69427.1"/>
    <property type="molecule type" value="Genomic_DNA"/>
</dbReference>
<evidence type="ECO:0000259" key="4">
    <source>
        <dbReference type="PROSITE" id="PS50043"/>
    </source>
</evidence>
<dbReference type="SMART" id="SM00421">
    <property type="entry name" value="HTH_LUXR"/>
    <property type="match status" value="1"/>
</dbReference>
<keyword evidence="3" id="KW-0804">Transcription</keyword>
<dbReference type="Proteomes" id="UP000252884">
    <property type="component" value="Unassembled WGS sequence"/>
</dbReference>